<reference evidence="2" key="1">
    <citation type="journal article" date="2019" name="Int. J. Syst. Evol. Microbiol.">
        <title>The Global Catalogue of Microorganisms (GCM) 10K type strain sequencing project: providing services to taxonomists for standard genome sequencing and annotation.</title>
        <authorList>
            <consortium name="The Broad Institute Genomics Platform"/>
            <consortium name="The Broad Institute Genome Sequencing Center for Infectious Disease"/>
            <person name="Wu L."/>
            <person name="Ma J."/>
        </authorList>
    </citation>
    <scope>NUCLEOTIDE SEQUENCE [LARGE SCALE GENOMIC DNA]</scope>
    <source>
        <strain evidence="2">CGMCC 1.12778</strain>
    </source>
</reference>
<dbReference type="EMBL" id="BMFW01000018">
    <property type="protein sequence ID" value="GGH98768.1"/>
    <property type="molecule type" value="Genomic_DNA"/>
</dbReference>
<keyword evidence="2" id="KW-1185">Reference proteome</keyword>
<evidence type="ECO:0000313" key="1">
    <source>
        <dbReference type="EMBL" id="GGH98768.1"/>
    </source>
</evidence>
<accession>A0ABQ2AY59</accession>
<organism evidence="1 2">
    <name type="scientific">Arthrobacter liuii</name>
    <dbReference type="NCBI Taxonomy" id="1476996"/>
    <lineage>
        <taxon>Bacteria</taxon>
        <taxon>Bacillati</taxon>
        <taxon>Actinomycetota</taxon>
        <taxon>Actinomycetes</taxon>
        <taxon>Micrococcales</taxon>
        <taxon>Micrococcaceae</taxon>
        <taxon>Arthrobacter</taxon>
    </lineage>
</organism>
<gene>
    <name evidence="1" type="ORF">GCM10007170_32060</name>
</gene>
<protein>
    <submittedName>
        <fullName evidence="1">Uncharacterized protein</fullName>
    </submittedName>
</protein>
<dbReference type="Proteomes" id="UP000643279">
    <property type="component" value="Unassembled WGS sequence"/>
</dbReference>
<name>A0ABQ2AY59_9MICC</name>
<proteinExistence type="predicted"/>
<sequence>MHSRAFFRKLTGDCRVKATDKSTIAAASIAIRGRGTDGGTPPCMAVDRIREYPRTTHDSWVQ</sequence>
<comment type="caution">
    <text evidence="1">The sequence shown here is derived from an EMBL/GenBank/DDBJ whole genome shotgun (WGS) entry which is preliminary data.</text>
</comment>
<evidence type="ECO:0000313" key="2">
    <source>
        <dbReference type="Proteomes" id="UP000643279"/>
    </source>
</evidence>